<dbReference type="InterPro" id="IPR052563">
    <property type="entry name" value="FliK"/>
</dbReference>
<keyword evidence="6" id="KW-0966">Cell projection</keyword>
<dbReference type="GO" id="GO:0044780">
    <property type="term" value="P:bacterial-type flagellum assembly"/>
    <property type="evidence" value="ECO:0007669"/>
    <property type="project" value="InterPro"/>
</dbReference>
<evidence type="ECO:0000313" key="6">
    <source>
        <dbReference type="EMBL" id="SFN63427.1"/>
    </source>
</evidence>
<evidence type="ECO:0000256" key="1">
    <source>
        <dbReference type="ARBA" id="ARBA00003944"/>
    </source>
</evidence>
<feature type="domain" description="Flagellar hook-length control protein-like C-terminal" evidence="5">
    <location>
        <begin position="294"/>
        <end position="376"/>
    </location>
</feature>
<dbReference type="STRING" id="1367852.SAMN05216516_11271"/>
<evidence type="ECO:0000256" key="2">
    <source>
        <dbReference type="ARBA" id="ARBA00009149"/>
    </source>
</evidence>
<dbReference type="PANTHER" id="PTHR37533:SF2">
    <property type="entry name" value="FLAGELLAR HOOK-LENGTH CONTROL PROTEIN"/>
    <property type="match status" value="1"/>
</dbReference>
<evidence type="ECO:0000259" key="5">
    <source>
        <dbReference type="Pfam" id="PF02120"/>
    </source>
</evidence>
<dbReference type="EMBL" id="FOVC01000012">
    <property type="protein sequence ID" value="SFN63427.1"/>
    <property type="molecule type" value="Genomic_DNA"/>
</dbReference>
<evidence type="ECO:0000256" key="4">
    <source>
        <dbReference type="SAM" id="MobiDB-lite"/>
    </source>
</evidence>
<dbReference type="GO" id="GO:0009424">
    <property type="term" value="C:bacterial-type flagellum hook"/>
    <property type="evidence" value="ECO:0007669"/>
    <property type="project" value="InterPro"/>
</dbReference>
<dbReference type="CDD" id="cd17470">
    <property type="entry name" value="T3SS_Flik_C"/>
    <property type="match status" value="1"/>
</dbReference>
<name>A0A1I5ALU8_9GAMM</name>
<keyword evidence="7" id="KW-1185">Reference proteome</keyword>
<feature type="compositionally biased region" description="Polar residues" evidence="4">
    <location>
        <begin position="164"/>
        <end position="177"/>
    </location>
</feature>
<dbReference type="OrthoDB" id="1792985at2"/>
<dbReference type="PRINTS" id="PR01007">
    <property type="entry name" value="FLGHOOKFLIK"/>
</dbReference>
<accession>A0A1I5ALU8</accession>
<protein>
    <submittedName>
        <fullName evidence="6">Flagellar hook-length control protein FliK</fullName>
    </submittedName>
</protein>
<feature type="compositionally biased region" description="Polar residues" evidence="4">
    <location>
        <begin position="120"/>
        <end position="129"/>
    </location>
</feature>
<evidence type="ECO:0000313" key="7">
    <source>
        <dbReference type="Proteomes" id="UP000242222"/>
    </source>
</evidence>
<dbReference type="Pfam" id="PF02120">
    <property type="entry name" value="Flg_hook"/>
    <property type="match status" value="1"/>
</dbReference>
<comment type="function">
    <text evidence="1">Controls the length of the flagellar hook.</text>
</comment>
<keyword evidence="3" id="KW-1005">Bacterial flagellum biogenesis</keyword>
<feature type="region of interest" description="Disordered" evidence="4">
    <location>
        <begin position="110"/>
        <end position="129"/>
    </location>
</feature>
<feature type="compositionally biased region" description="Low complexity" evidence="4">
    <location>
        <begin position="376"/>
        <end position="385"/>
    </location>
</feature>
<keyword evidence="6" id="KW-0282">Flagellum</keyword>
<dbReference type="PANTHER" id="PTHR37533">
    <property type="entry name" value="FLAGELLAR HOOK-LENGTH CONTROL PROTEIN"/>
    <property type="match status" value="1"/>
</dbReference>
<dbReference type="Proteomes" id="UP000242222">
    <property type="component" value="Unassembled WGS sequence"/>
</dbReference>
<feature type="compositionally biased region" description="Polar residues" evidence="4">
    <location>
        <begin position="386"/>
        <end position="395"/>
    </location>
</feature>
<feature type="compositionally biased region" description="Polar residues" evidence="4">
    <location>
        <begin position="1"/>
        <end position="20"/>
    </location>
</feature>
<dbReference type="Gene3D" id="3.30.750.140">
    <property type="match status" value="1"/>
</dbReference>
<sequence length="427" mass="44713">MITLPVITTHSGRTTNSTAVGSDPATADQALLTPDGAPQGHHSAPAFLQILGDRLVSLVKHHNAVSKTTAVNMDVAQTAADAKEAISADLNKLLMTPDTSEALTTLLQKRGNIDEDKTTGQKADTSPSTLNNHEMQALQTLLAMLPQHAPLPAAPDKIEVNELTDGTGSGVKSSKTATLIPLLSPANRHESETGAVKTANNANAGLSAAADKPTPATVPSGEVKSATFEQVFSNMKTSDKESSNSLQNATISHPVMSTASAVQTPTQSAQVTAPPAAQLSAQLGSQEWQHHLGQQVLMFSRNGQHSAELHLHPEDLGSIQISLQLHNDQANLNMVSSHSQVRAALEVAIPHLRHALAESGISLGQSNVSSDAFQQGQAFTGQQEQRNNSRGNTFSLAKDSDSDTAVIAVPDSIQRRVGGVGAVDIFA</sequence>
<dbReference type="InterPro" id="IPR001635">
    <property type="entry name" value="Flag_hook_Flik"/>
</dbReference>
<gene>
    <name evidence="6" type="ORF">SAMN05216516_11271</name>
</gene>
<reference evidence="7" key="1">
    <citation type="submission" date="2016-10" db="EMBL/GenBank/DDBJ databases">
        <authorList>
            <person name="Varghese N."/>
            <person name="Submissions S."/>
        </authorList>
    </citation>
    <scope>NUCLEOTIDE SEQUENCE [LARGE SCALE GENOMIC DNA]</scope>
    <source>
        <strain evidence="7">N6PO6</strain>
    </source>
</reference>
<feature type="region of interest" description="Disordered" evidence="4">
    <location>
        <begin position="376"/>
        <end position="397"/>
    </location>
</feature>
<keyword evidence="6" id="KW-0969">Cilium</keyword>
<dbReference type="InterPro" id="IPR038610">
    <property type="entry name" value="FliK-like_C_sf"/>
</dbReference>
<evidence type="ECO:0000256" key="3">
    <source>
        <dbReference type="ARBA" id="ARBA00022795"/>
    </source>
</evidence>
<proteinExistence type="inferred from homology"/>
<dbReference type="AlphaFoldDB" id="A0A1I5ALU8"/>
<dbReference type="InterPro" id="IPR021136">
    <property type="entry name" value="Flagellar_hook_control-like_C"/>
</dbReference>
<dbReference type="RefSeq" id="WP_092879357.1">
    <property type="nucleotide sequence ID" value="NZ_FOVC01000012.1"/>
</dbReference>
<comment type="similarity">
    <text evidence="2">Belongs to the FliK family.</text>
</comment>
<feature type="region of interest" description="Disordered" evidence="4">
    <location>
        <begin position="161"/>
        <end position="194"/>
    </location>
</feature>
<feature type="region of interest" description="Disordered" evidence="4">
    <location>
        <begin position="1"/>
        <end position="28"/>
    </location>
</feature>
<organism evidence="6 7">
    <name type="scientific">Izhakiella capsodis</name>
    <dbReference type="NCBI Taxonomy" id="1367852"/>
    <lineage>
        <taxon>Bacteria</taxon>
        <taxon>Pseudomonadati</taxon>
        <taxon>Pseudomonadota</taxon>
        <taxon>Gammaproteobacteria</taxon>
        <taxon>Enterobacterales</taxon>
        <taxon>Erwiniaceae</taxon>
        <taxon>Izhakiella</taxon>
    </lineage>
</organism>